<keyword evidence="2" id="KW-1133">Transmembrane helix</keyword>
<name>A0A8H8DJA4_9FUNG</name>
<evidence type="ECO:0000256" key="2">
    <source>
        <dbReference type="SAM" id="Phobius"/>
    </source>
</evidence>
<keyword evidence="4" id="KW-1185">Reference proteome</keyword>
<protein>
    <submittedName>
        <fullName evidence="3">Uncharacterized protein</fullName>
    </submittedName>
</protein>
<accession>A0A8H8DJA4</accession>
<gene>
    <name evidence="3" type="ORF">BJ554DRAFT_7386</name>
</gene>
<dbReference type="AlphaFoldDB" id="A0A8H8DJA4"/>
<comment type="caution">
    <text evidence="3">The sequence shown here is derived from an EMBL/GenBank/DDBJ whole genome shotgun (WGS) entry which is preliminary data.</text>
</comment>
<keyword evidence="2" id="KW-0812">Transmembrane</keyword>
<reference evidence="3 4" key="1">
    <citation type="journal article" name="Sci. Rep.">
        <title>Genome-scale phylogenetic analyses confirm Olpidium as the closest living zoosporic fungus to the non-flagellated, terrestrial fungi.</title>
        <authorList>
            <person name="Chang Y."/>
            <person name="Rochon D."/>
            <person name="Sekimoto S."/>
            <person name="Wang Y."/>
            <person name="Chovatia M."/>
            <person name="Sandor L."/>
            <person name="Salamov A."/>
            <person name="Grigoriev I.V."/>
            <person name="Stajich J.E."/>
            <person name="Spatafora J.W."/>
        </authorList>
    </citation>
    <scope>NUCLEOTIDE SEQUENCE [LARGE SCALE GENOMIC DNA]</scope>
    <source>
        <strain evidence="3">S191</strain>
    </source>
</reference>
<organism evidence="3 4">
    <name type="scientific">Olpidium bornovanus</name>
    <dbReference type="NCBI Taxonomy" id="278681"/>
    <lineage>
        <taxon>Eukaryota</taxon>
        <taxon>Fungi</taxon>
        <taxon>Fungi incertae sedis</taxon>
        <taxon>Olpidiomycota</taxon>
        <taxon>Olpidiomycotina</taxon>
        <taxon>Olpidiomycetes</taxon>
        <taxon>Olpidiales</taxon>
        <taxon>Olpidiaceae</taxon>
        <taxon>Olpidium</taxon>
    </lineage>
</organism>
<evidence type="ECO:0000313" key="4">
    <source>
        <dbReference type="Proteomes" id="UP000673691"/>
    </source>
</evidence>
<evidence type="ECO:0000256" key="1">
    <source>
        <dbReference type="SAM" id="MobiDB-lite"/>
    </source>
</evidence>
<feature type="compositionally biased region" description="Low complexity" evidence="1">
    <location>
        <begin position="120"/>
        <end position="131"/>
    </location>
</feature>
<sequence>MPGRLTAPGSQGKPASGPPAVFGFRRWRVGKSASRLRRREGVHSVYGASGLDQVGLTHDAAAAAAAAARVYSGVVVVVAAVVGRPRGEATAAPVNRAETAPAPGKGEEEPAQGPDRAREAAAAAAPPRALLPRPPPPRRPVGDVGRAVGVLLVLSPAARLRTAEVEKVCQVGLGLPFVFSIRFAKARSAAGRHAGSLLLLLRLLLIVVVVIVVVVVSVRGA</sequence>
<evidence type="ECO:0000313" key="3">
    <source>
        <dbReference type="EMBL" id="KAG5460553.1"/>
    </source>
</evidence>
<feature type="region of interest" description="Disordered" evidence="1">
    <location>
        <begin position="1"/>
        <end position="21"/>
    </location>
</feature>
<dbReference type="EMBL" id="JAEFCI010005054">
    <property type="protein sequence ID" value="KAG5460553.1"/>
    <property type="molecule type" value="Genomic_DNA"/>
</dbReference>
<feature type="region of interest" description="Disordered" evidence="1">
    <location>
        <begin position="88"/>
        <end position="141"/>
    </location>
</feature>
<proteinExistence type="predicted"/>
<dbReference type="Proteomes" id="UP000673691">
    <property type="component" value="Unassembled WGS sequence"/>
</dbReference>
<keyword evidence="2" id="KW-0472">Membrane</keyword>
<feature type="transmembrane region" description="Helical" evidence="2">
    <location>
        <begin position="197"/>
        <end position="218"/>
    </location>
</feature>